<keyword evidence="1" id="KW-0175">Coiled coil</keyword>
<dbReference type="Proteomes" id="UP000232188">
    <property type="component" value="Unassembled WGS sequence"/>
</dbReference>
<dbReference type="EMBL" id="NPDV01000022">
    <property type="protein sequence ID" value="PJZ51584.1"/>
    <property type="molecule type" value="Genomic_DNA"/>
</dbReference>
<evidence type="ECO:0000313" key="6">
    <source>
        <dbReference type="Proteomes" id="UP000232149"/>
    </source>
</evidence>
<evidence type="ECO:0008006" key="8">
    <source>
        <dbReference type="Google" id="ProtNLM"/>
    </source>
</evidence>
<dbReference type="AlphaFoldDB" id="A0A2M9YJA4"/>
<feature type="coiled-coil region" evidence="1">
    <location>
        <begin position="24"/>
        <end position="71"/>
    </location>
</feature>
<proteinExistence type="predicted"/>
<reference evidence="6 7" key="1">
    <citation type="submission" date="2017-07" db="EMBL/GenBank/DDBJ databases">
        <title>Leptospira spp. isolated from tropical soils.</title>
        <authorList>
            <person name="Thibeaux R."/>
            <person name="Iraola G."/>
            <person name="Ferres I."/>
            <person name="Bierque E."/>
            <person name="Girault D."/>
            <person name="Soupe-Gilbert M.-E."/>
            <person name="Picardeau M."/>
            <person name="Goarant C."/>
        </authorList>
    </citation>
    <scope>NUCLEOTIDE SEQUENCE [LARGE SCALE GENOMIC DNA]</scope>
    <source>
        <strain evidence="4 7">FH2-B-C1</strain>
        <strain evidence="5 6">FH2-B-D1</strain>
    </source>
</reference>
<feature type="transmembrane region" description="Helical" evidence="2">
    <location>
        <begin position="108"/>
        <end position="131"/>
    </location>
</feature>
<dbReference type="RefSeq" id="WP_100787379.1">
    <property type="nucleotide sequence ID" value="NZ_NPDU01000024.1"/>
</dbReference>
<gene>
    <name evidence="5" type="ORF">CH376_10915</name>
    <name evidence="4" type="ORF">CH380_19250</name>
</gene>
<evidence type="ECO:0000313" key="7">
    <source>
        <dbReference type="Proteomes" id="UP000232188"/>
    </source>
</evidence>
<evidence type="ECO:0000313" key="5">
    <source>
        <dbReference type="EMBL" id="PJZ61907.1"/>
    </source>
</evidence>
<evidence type="ECO:0000256" key="2">
    <source>
        <dbReference type="SAM" id="Phobius"/>
    </source>
</evidence>
<evidence type="ECO:0000256" key="3">
    <source>
        <dbReference type="SAM" id="SignalP"/>
    </source>
</evidence>
<keyword evidence="3" id="KW-0732">Signal</keyword>
<evidence type="ECO:0000256" key="1">
    <source>
        <dbReference type="SAM" id="Coils"/>
    </source>
</evidence>
<organism evidence="4 7">
    <name type="scientific">Leptospira adleri</name>
    <dbReference type="NCBI Taxonomy" id="2023186"/>
    <lineage>
        <taxon>Bacteria</taxon>
        <taxon>Pseudomonadati</taxon>
        <taxon>Spirochaetota</taxon>
        <taxon>Spirochaetia</taxon>
        <taxon>Leptospirales</taxon>
        <taxon>Leptospiraceae</taxon>
        <taxon>Leptospira</taxon>
    </lineage>
</organism>
<feature type="signal peptide" evidence="3">
    <location>
        <begin position="1"/>
        <end position="17"/>
    </location>
</feature>
<feature type="chain" id="PRO_5014773935" description="Lipoprotein" evidence="3">
    <location>
        <begin position="18"/>
        <end position="167"/>
    </location>
</feature>
<dbReference type="EMBL" id="NPDU01000024">
    <property type="protein sequence ID" value="PJZ61907.1"/>
    <property type="molecule type" value="Genomic_DNA"/>
</dbReference>
<keyword evidence="2" id="KW-0472">Membrane</keyword>
<keyword evidence="2" id="KW-0812">Transmembrane</keyword>
<comment type="caution">
    <text evidence="4">The sequence shown here is derived from an EMBL/GenBank/DDBJ whole genome shotgun (WGS) entry which is preliminary data.</text>
</comment>
<name>A0A2M9YJA4_9LEPT</name>
<dbReference type="Proteomes" id="UP000232149">
    <property type="component" value="Unassembled WGS sequence"/>
</dbReference>
<evidence type="ECO:0000313" key="4">
    <source>
        <dbReference type="EMBL" id="PJZ51584.1"/>
    </source>
</evidence>
<sequence length="167" mass="18991">MNRIIAFLILFSLITCCATIRPNFEEAIQNSENASKEAADLAKKVDNKPISEITEEEKDKLSKKLKEFSTKFANNAEMLKKSKAYGDEWKQKAEDYRPDAETWRTIKFFFYVFLILFIAVALAILGIRLYLKYGSLSGVANVANLISKSPVDIPFLTKHVESNVIPF</sequence>
<accession>A0A2M9YJA4</accession>
<protein>
    <recommendedName>
        <fullName evidence="8">Lipoprotein</fullName>
    </recommendedName>
</protein>
<keyword evidence="6" id="KW-1185">Reference proteome</keyword>
<keyword evidence="2" id="KW-1133">Transmembrane helix</keyword>